<keyword evidence="4" id="KW-1133">Transmembrane helix</keyword>
<evidence type="ECO:0000313" key="6">
    <source>
        <dbReference type="Proteomes" id="UP000288293"/>
    </source>
</evidence>
<dbReference type="OrthoDB" id="5510758at2"/>
<keyword evidence="4" id="KW-0472">Membrane</keyword>
<evidence type="ECO:0000256" key="2">
    <source>
        <dbReference type="ARBA" id="ARBA00022679"/>
    </source>
</evidence>
<keyword evidence="2" id="KW-0808">Transferase</keyword>
<name>A0A432W5F5_9GAMM</name>
<keyword evidence="4" id="KW-0812">Transmembrane</keyword>
<evidence type="ECO:0000256" key="3">
    <source>
        <dbReference type="ARBA" id="ARBA00022691"/>
    </source>
</evidence>
<comment type="caution">
    <text evidence="5">The sequence shown here is derived from an EMBL/GenBank/DDBJ whole genome shotgun (WGS) entry which is preliminary data.</text>
</comment>
<dbReference type="GO" id="GO:0016279">
    <property type="term" value="F:protein-lysine N-methyltransferase activity"/>
    <property type="evidence" value="ECO:0007669"/>
    <property type="project" value="InterPro"/>
</dbReference>
<dbReference type="InterPro" id="IPR026170">
    <property type="entry name" value="FAM173A/B"/>
</dbReference>
<dbReference type="Gene3D" id="3.40.50.150">
    <property type="entry name" value="Vaccinia Virus protein VP39"/>
    <property type="match status" value="1"/>
</dbReference>
<feature type="transmembrane region" description="Helical" evidence="4">
    <location>
        <begin position="6"/>
        <end position="26"/>
    </location>
</feature>
<keyword evidence="1" id="KW-0489">Methyltransferase</keyword>
<organism evidence="5 6">
    <name type="scientific">Aliidiomarina minuta</name>
    <dbReference type="NCBI Taxonomy" id="880057"/>
    <lineage>
        <taxon>Bacteria</taxon>
        <taxon>Pseudomonadati</taxon>
        <taxon>Pseudomonadota</taxon>
        <taxon>Gammaproteobacteria</taxon>
        <taxon>Alteromonadales</taxon>
        <taxon>Idiomarinaceae</taxon>
        <taxon>Aliidiomarina</taxon>
    </lineage>
</organism>
<reference evidence="5 6" key="1">
    <citation type="journal article" date="2011" name="Front. Microbiol.">
        <title>Genomic signatures of strain selection and enhancement in Bacillus atrophaeus var. globigii, a historical biowarfare simulant.</title>
        <authorList>
            <person name="Gibbons H.S."/>
            <person name="Broomall S.M."/>
            <person name="McNew L.A."/>
            <person name="Daligault H."/>
            <person name="Chapman C."/>
            <person name="Bruce D."/>
            <person name="Karavis M."/>
            <person name="Krepps M."/>
            <person name="McGregor P.A."/>
            <person name="Hong C."/>
            <person name="Park K.H."/>
            <person name="Akmal A."/>
            <person name="Feldman A."/>
            <person name="Lin J.S."/>
            <person name="Chang W.E."/>
            <person name="Higgs B.W."/>
            <person name="Demirev P."/>
            <person name="Lindquist J."/>
            <person name="Liem A."/>
            <person name="Fochler E."/>
            <person name="Read T.D."/>
            <person name="Tapia R."/>
            <person name="Johnson S."/>
            <person name="Bishop-Lilly K.A."/>
            <person name="Detter C."/>
            <person name="Han C."/>
            <person name="Sozhamannan S."/>
            <person name="Rosenzweig C.N."/>
            <person name="Skowronski E.W."/>
        </authorList>
    </citation>
    <scope>NUCLEOTIDE SEQUENCE [LARGE SCALE GENOMIC DNA]</scope>
    <source>
        <strain evidence="5 6">MLST1</strain>
    </source>
</reference>
<evidence type="ECO:0000256" key="1">
    <source>
        <dbReference type="ARBA" id="ARBA00022603"/>
    </source>
</evidence>
<dbReference type="PANTHER" id="PTHR13610">
    <property type="entry name" value="METHYLTRANSFERASE DOMAIN-CONTAINING PROTEIN"/>
    <property type="match status" value="1"/>
</dbReference>
<dbReference type="InterPro" id="IPR029063">
    <property type="entry name" value="SAM-dependent_MTases_sf"/>
</dbReference>
<sequence length="187" mass="21619">MNTAHAAWYTLPLFILCLLVLISILLSTLKTGISPMPSSGKARREILQQLFDRLPDSKQTMVDLGSGWGHLVIPLARRFPQHEVIGYELSWFPWLANLTVKYLLRLDNLTLYRRDFLRSDLATASVMVCYLVPQSMHALEQKLKADELEVPLLLSHYFALPSFKSQTVVYLDDWYRTPVYVYERLTT</sequence>
<dbReference type="Proteomes" id="UP000288293">
    <property type="component" value="Unassembled WGS sequence"/>
</dbReference>
<dbReference type="SUPFAM" id="SSF53335">
    <property type="entry name" value="S-adenosyl-L-methionine-dependent methyltransferases"/>
    <property type="match status" value="1"/>
</dbReference>
<keyword evidence="6" id="KW-1185">Reference proteome</keyword>
<keyword evidence="3" id="KW-0949">S-adenosyl-L-methionine</keyword>
<dbReference type="CDD" id="cd02440">
    <property type="entry name" value="AdoMet_MTases"/>
    <property type="match status" value="1"/>
</dbReference>
<dbReference type="EMBL" id="PIPL01000001">
    <property type="protein sequence ID" value="RUO25303.1"/>
    <property type="molecule type" value="Genomic_DNA"/>
</dbReference>
<dbReference type="AlphaFoldDB" id="A0A432W5F5"/>
<evidence type="ECO:0000313" key="5">
    <source>
        <dbReference type="EMBL" id="RUO25303.1"/>
    </source>
</evidence>
<evidence type="ECO:0008006" key="7">
    <source>
        <dbReference type="Google" id="ProtNLM"/>
    </source>
</evidence>
<evidence type="ECO:0000256" key="4">
    <source>
        <dbReference type="SAM" id="Phobius"/>
    </source>
</evidence>
<accession>A0A432W5F5</accession>
<gene>
    <name evidence="5" type="ORF">CWE09_00780</name>
</gene>
<proteinExistence type="predicted"/>
<protein>
    <recommendedName>
        <fullName evidence="7">Methyltransferase small domain-containing protein</fullName>
    </recommendedName>
</protein>
<dbReference type="GO" id="GO:0032259">
    <property type="term" value="P:methylation"/>
    <property type="evidence" value="ECO:0007669"/>
    <property type="project" value="UniProtKB-KW"/>
</dbReference>
<dbReference type="PANTHER" id="PTHR13610:SF9">
    <property type="entry name" value="FI06469P"/>
    <property type="match status" value="1"/>
</dbReference>